<name>A0AAD8Y6K4_9STRA</name>
<reference evidence="3" key="1">
    <citation type="submission" date="2023-06" db="EMBL/GenBank/DDBJ databases">
        <title>Survivors Of The Sea: Transcriptome response of Skeletonema marinoi to long-term dormancy.</title>
        <authorList>
            <person name="Pinder M.I.M."/>
            <person name="Kourtchenko O."/>
            <person name="Robertson E.K."/>
            <person name="Larsson T."/>
            <person name="Maumus F."/>
            <person name="Osuna-Cruz C.M."/>
            <person name="Vancaester E."/>
            <person name="Stenow R."/>
            <person name="Vandepoele K."/>
            <person name="Ploug H."/>
            <person name="Bruchert V."/>
            <person name="Godhe A."/>
            <person name="Topel M."/>
        </authorList>
    </citation>
    <scope>NUCLEOTIDE SEQUENCE</scope>
    <source>
        <strain evidence="3">R05AC</strain>
    </source>
</reference>
<dbReference type="PANTHER" id="PTHR13164:SF6">
    <property type="entry name" value="CS DOMAIN-CONTAINING PROTEIN"/>
    <property type="match status" value="1"/>
</dbReference>
<dbReference type="PANTHER" id="PTHR13164">
    <property type="entry name" value="CALICYLIN BINDING PROTEIN"/>
    <property type="match status" value="1"/>
</dbReference>
<dbReference type="Pfam" id="PF04969">
    <property type="entry name" value="CS"/>
    <property type="match status" value="1"/>
</dbReference>
<feature type="region of interest" description="Disordered" evidence="1">
    <location>
        <begin position="1"/>
        <end position="21"/>
    </location>
</feature>
<evidence type="ECO:0000259" key="2">
    <source>
        <dbReference type="Pfam" id="PF04969"/>
    </source>
</evidence>
<evidence type="ECO:0000313" key="4">
    <source>
        <dbReference type="Proteomes" id="UP001224775"/>
    </source>
</evidence>
<proteinExistence type="predicted"/>
<dbReference type="EMBL" id="JATAAI010000017">
    <property type="protein sequence ID" value="KAK1739636.1"/>
    <property type="molecule type" value="Genomic_DNA"/>
</dbReference>
<dbReference type="Gene3D" id="2.60.40.790">
    <property type="match status" value="1"/>
</dbReference>
<keyword evidence="4" id="KW-1185">Reference proteome</keyword>
<gene>
    <name evidence="3" type="ORF">QTG54_009395</name>
</gene>
<dbReference type="GO" id="GO:0005634">
    <property type="term" value="C:nucleus"/>
    <property type="evidence" value="ECO:0007669"/>
    <property type="project" value="TreeGrafter"/>
</dbReference>
<evidence type="ECO:0000313" key="3">
    <source>
        <dbReference type="EMBL" id="KAK1739636.1"/>
    </source>
</evidence>
<protein>
    <submittedName>
        <fullName evidence="3">Calcyclin-binding protein</fullName>
    </submittedName>
</protein>
<dbReference type="InterPro" id="IPR007052">
    <property type="entry name" value="CS_dom"/>
</dbReference>
<accession>A0AAD8Y6K4</accession>
<evidence type="ECO:0000256" key="1">
    <source>
        <dbReference type="SAM" id="MobiDB-lite"/>
    </source>
</evidence>
<dbReference type="AlphaFoldDB" id="A0AAD8Y6K4"/>
<dbReference type="InterPro" id="IPR008978">
    <property type="entry name" value="HSP20-like_chaperone"/>
</dbReference>
<dbReference type="InterPro" id="IPR052289">
    <property type="entry name" value="Calcyclin-binding_UBL-bridge"/>
</dbReference>
<comment type="caution">
    <text evidence="3">The sequence shown here is derived from an EMBL/GenBank/DDBJ whole genome shotgun (WGS) entry which is preliminary data.</text>
</comment>
<dbReference type="SUPFAM" id="SSF49764">
    <property type="entry name" value="HSP20-like chaperones"/>
    <property type="match status" value="1"/>
</dbReference>
<feature type="domain" description="CS" evidence="2">
    <location>
        <begin position="89"/>
        <end position="204"/>
    </location>
</feature>
<dbReference type="Proteomes" id="UP001224775">
    <property type="component" value="Unassembled WGS sequence"/>
</dbReference>
<sequence>MSAEEIATTTTTSEEQQAEEDLSALRDNIERKGKNAYYFAHAKTANGPKWDGKIEPKLLSTSSSNVSSVSTSASMSKLSLMAKSNITNYAFLDDGAKVKIYVNLPGVGNCDDDNITIDFTERSLCLTVKDYAIISPSSSASKEEEAASEEDKGELIMDSAPETVKEIVEERKEDRCLTFAKLYGDIEKATFKKKPDKVIITLKKKGDSKWNSIIA</sequence>
<organism evidence="3 4">
    <name type="scientific">Skeletonema marinoi</name>
    <dbReference type="NCBI Taxonomy" id="267567"/>
    <lineage>
        <taxon>Eukaryota</taxon>
        <taxon>Sar</taxon>
        <taxon>Stramenopiles</taxon>
        <taxon>Ochrophyta</taxon>
        <taxon>Bacillariophyta</taxon>
        <taxon>Coscinodiscophyceae</taxon>
        <taxon>Thalassiosirophycidae</taxon>
        <taxon>Thalassiosirales</taxon>
        <taxon>Skeletonemataceae</taxon>
        <taxon>Skeletonema</taxon>
        <taxon>Skeletonema marinoi-dohrnii complex</taxon>
    </lineage>
</organism>
<feature type="compositionally biased region" description="Low complexity" evidence="1">
    <location>
        <begin position="1"/>
        <end position="15"/>
    </location>
</feature>